<dbReference type="EMBL" id="GBRH01226703">
    <property type="protein sequence ID" value="JAD71192.1"/>
    <property type="molecule type" value="Transcribed_RNA"/>
</dbReference>
<sequence>MDTDRQNKTRYLTRHSIIHANFDLLIASDLRKGQLCGCIVHGKPISSPSNLKAAKISKKFDRGGGILQMSPLS</sequence>
<organism evidence="1">
    <name type="scientific">Arundo donax</name>
    <name type="common">Giant reed</name>
    <name type="synonym">Donax arundinaceus</name>
    <dbReference type="NCBI Taxonomy" id="35708"/>
    <lineage>
        <taxon>Eukaryota</taxon>
        <taxon>Viridiplantae</taxon>
        <taxon>Streptophyta</taxon>
        <taxon>Embryophyta</taxon>
        <taxon>Tracheophyta</taxon>
        <taxon>Spermatophyta</taxon>
        <taxon>Magnoliopsida</taxon>
        <taxon>Liliopsida</taxon>
        <taxon>Poales</taxon>
        <taxon>Poaceae</taxon>
        <taxon>PACMAD clade</taxon>
        <taxon>Arundinoideae</taxon>
        <taxon>Arundineae</taxon>
        <taxon>Arundo</taxon>
    </lineage>
</organism>
<reference evidence="1" key="1">
    <citation type="submission" date="2014-09" db="EMBL/GenBank/DDBJ databases">
        <authorList>
            <person name="Magalhaes I.L.F."/>
            <person name="Oliveira U."/>
            <person name="Santos F.R."/>
            <person name="Vidigal T.H.D.A."/>
            <person name="Brescovit A.D."/>
            <person name="Santos A.J."/>
        </authorList>
    </citation>
    <scope>NUCLEOTIDE SEQUENCE</scope>
    <source>
        <tissue evidence="1">Shoot tissue taken approximately 20 cm above the soil surface</tissue>
    </source>
</reference>
<protein>
    <submittedName>
        <fullName evidence="1">Uncharacterized protein</fullName>
    </submittedName>
</protein>
<accession>A0A0A9CI46</accession>
<name>A0A0A9CI46_ARUDO</name>
<dbReference type="AlphaFoldDB" id="A0A0A9CI46"/>
<reference evidence="1" key="2">
    <citation type="journal article" date="2015" name="Data Brief">
        <title>Shoot transcriptome of the giant reed, Arundo donax.</title>
        <authorList>
            <person name="Barrero R.A."/>
            <person name="Guerrero F.D."/>
            <person name="Moolhuijzen P."/>
            <person name="Goolsby J.A."/>
            <person name="Tidwell J."/>
            <person name="Bellgard S.E."/>
            <person name="Bellgard M.I."/>
        </authorList>
    </citation>
    <scope>NUCLEOTIDE SEQUENCE</scope>
    <source>
        <tissue evidence="1">Shoot tissue taken approximately 20 cm above the soil surface</tissue>
    </source>
</reference>
<evidence type="ECO:0000313" key="1">
    <source>
        <dbReference type="EMBL" id="JAD71192.1"/>
    </source>
</evidence>
<proteinExistence type="predicted"/>